<gene>
    <name evidence="2" type="primary">LOC109716216</name>
</gene>
<name>A0A6P5FLF5_ANACO</name>
<accession>A0A6P5FLF5</accession>
<organism evidence="1 2">
    <name type="scientific">Ananas comosus</name>
    <name type="common">Pineapple</name>
    <name type="synonym">Ananas ananas</name>
    <dbReference type="NCBI Taxonomy" id="4615"/>
    <lineage>
        <taxon>Eukaryota</taxon>
        <taxon>Viridiplantae</taxon>
        <taxon>Streptophyta</taxon>
        <taxon>Embryophyta</taxon>
        <taxon>Tracheophyta</taxon>
        <taxon>Spermatophyta</taxon>
        <taxon>Magnoliopsida</taxon>
        <taxon>Liliopsida</taxon>
        <taxon>Poales</taxon>
        <taxon>Bromeliaceae</taxon>
        <taxon>Bromelioideae</taxon>
        <taxon>Ananas</taxon>
    </lineage>
</organism>
<sequence>MQLVGKETGLGWNHVRGTIDASLEWWEEKLKVLSETAKFRDTGLENAALRQVMFSKTIALGDTAWTPALGTMPPDPYRSCNLEEGSGDSGEDINVATINLEPGDFEVTPLSDKGKKRIDEMRRVKGSGVGLSSAA</sequence>
<evidence type="ECO:0000313" key="2">
    <source>
        <dbReference type="RefSeq" id="XP_020097136.1"/>
    </source>
</evidence>
<evidence type="ECO:0000313" key="1">
    <source>
        <dbReference type="Proteomes" id="UP000515123"/>
    </source>
</evidence>
<dbReference type="PANTHER" id="PTHR31704">
    <property type="entry name" value="MYB/SANT-LIKE DNA-BINDING DOMAIN PROTEIN-RELATED"/>
    <property type="match status" value="1"/>
</dbReference>
<dbReference type="GeneID" id="109716216"/>
<keyword evidence="1" id="KW-1185">Reference proteome</keyword>
<proteinExistence type="predicted"/>
<dbReference type="PANTHER" id="PTHR31704:SF37">
    <property type="entry name" value="HEAT SHOCK PROTEIN"/>
    <property type="match status" value="1"/>
</dbReference>
<dbReference type="OrthoDB" id="662172at2759"/>
<dbReference type="Proteomes" id="UP000515123">
    <property type="component" value="Linkage group 10"/>
</dbReference>
<dbReference type="AlphaFoldDB" id="A0A6P5FLF5"/>
<reference evidence="1" key="1">
    <citation type="journal article" date="2015" name="Nat. Genet.">
        <title>The pineapple genome and the evolution of CAM photosynthesis.</title>
        <authorList>
            <person name="Ming R."/>
            <person name="VanBuren R."/>
            <person name="Wai C.M."/>
            <person name="Tang H."/>
            <person name="Schatz M.C."/>
            <person name="Bowers J.E."/>
            <person name="Lyons E."/>
            <person name="Wang M.L."/>
            <person name="Chen J."/>
            <person name="Biggers E."/>
            <person name="Zhang J."/>
            <person name="Huang L."/>
            <person name="Zhang L."/>
            <person name="Miao W."/>
            <person name="Zhang J."/>
            <person name="Ye Z."/>
            <person name="Miao C."/>
            <person name="Lin Z."/>
            <person name="Wang H."/>
            <person name="Zhou H."/>
            <person name="Yim W.C."/>
            <person name="Priest H.D."/>
            <person name="Zheng C."/>
            <person name="Woodhouse M."/>
            <person name="Edger P.P."/>
            <person name="Guyot R."/>
            <person name="Guo H.B."/>
            <person name="Guo H."/>
            <person name="Zheng G."/>
            <person name="Singh R."/>
            <person name="Sharma A."/>
            <person name="Min X."/>
            <person name="Zheng Y."/>
            <person name="Lee H."/>
            <person name="Gurtowski J."/>
            <person name="Sedlazeck F.J."/>
            <person name="Harkess A."/>
            <person name="McKain M.R."/>
            <person name="Liao Z."/>
            <person name="Fang J."/>
            <person name="Liu J."/>
            <person name="Zhang X."/>
            <person name="Zhang Q."/>
            <person name="Hu W."/>
            <person name="Qin Y."/>
            <person name="Wang K."/>
            <person name="Chen L.Y."/>
            <person name="Shirley N."/>
            <person name="Lin Y.R."/>
            <person name="Liu L.Y."/>
            <person name="Hernandez A.G."/>
            <person name="Wright C.L."/>
            <person name="Bulone V."/>
            <person name="Tuskan G.A."/>
            <person name="Heath K."/>
            <person name="Zee F."/>
            <person name="Moore P.H."/>
            <person name="Sunkar R."/>
            <person name="Leebens-Mack J.H."/>
            <person name="Mockler T."/>
            <person name="Bennetzen J.L."/>
            <person name="Freeling M."/>
            <person name="Sankoff D."/>
            <person name="Paterson A.H."/>
            <person name="Zhu X."/>
            <person name="Yang X."/>
            <person name="Smith J.A."/>
            <person name="Cushman J.C."/>
            <person name="Paull R.E."/>
            <person name="Yu Q."/>
        </authorList>
    </citation>
    <scope>NUCLEOTIDE SEQUENCE [LARGE SCALE GENOMIC DNA]</scope>
    <source>
        <strain evidence="1">cv. F153</strain>
    </source>
</reference>
<protein>
    <submittedName>
        <fullName evidence="2">Uncharacterized protein LOC109716216</fullName>
    </submittedName>
</protein>
<dbReference type="RefSeq" id="XP_020097136.1">
    <property type="nucleotide sequence ID" value="XM_020241547.1"/>
</dbReference>
<reference evidence="2" key="2">
    <citation type="submission" date="2025-08" db="UniProtKB">
        <authorList>
            <consortium name="RefSeq"/>
        </authorList>
    </citation>
    <scope>IDENTIFICATION</scope>
    <source>
        <tissue evidence="2">Leaf</tissue>
    </source>
</reference>